<dbReference type="PANTHER" id="PTHR33087">
    <property type="entry name" value="OS07G0539200 PROTEIN"/>
    <property type="match status" value="1"/>
</dbReference>
<dbReference type="Proteomes" id="UP000015105">
    <property type="component" value="Chromosome 2D"/>
</dbReference>
<protein>
    <submittedName>
        <fullName evidence="2">Uncharacterized protein</fullName>
    </submittedName>
</protein>
<dbReference type="PANTHER" id="PTHR33087:SF21">
    <property type="entry name" value="OS03G0782100 PROTEIN"/>
    <property type="match status" value="1"/>
</dbReference>
<evidence type="ECO:0000313" key="3">
    <source>
        <dbReference type="Proteomes" id="UP000015105"/>
    </source>
</evidence>
<feature type="region of interest" description="Disordered" evidence="1">
    <location>
        <begin position="103"/>
        <end position="131"/>
    </location>
</feature>
<reference evidence="3" key="2">
    <citation type="journal article" date="2017" name="Nat. Plants">
        <title>The Aegilops tauschii genome reveals multiple impacts of transposons.</title>
        <authorList>
            <person name="Zhao G."/>
            <person name="Zou C."/>
            <person name="Li K."/>
            <person name="Wang K."/>
            <person name="Li T."/>
            <person name="Gao L."/>
            <person name="Zhang X."/>
            <person name="Wang H."/>
            <person name="Yang Z."/>
            <person name="Liu X."/>
            <person name="Jiang W."/>
            <person name="Mao L."/>
            <person name="Kong X."/>
            <person name="Jiao Y."/>
            <person name="Jia J."/>
        </authorList>
    </citation>
    <scope>NUCLEOTIDE SEQUENCE [LARGE SCALE GENOMIC DNA]</scope>
    <source>
        <strain evidence="3">cv. AL8/78</strain>
    </source>
</reference>
<reference evidence="2" key="4">
    <citation type="submission" date="2019-03" db="UniProtKB">
        <authorList>
            <consortium name="EnsemblPlants"/>
        </authorList>
    </citation>
    <scope>IDENTIFICATION</scope>
</reference>
<proteinExistence type="predicted"/>
<keyword evidence="3" id="KW-1185">Reference proteome</keyword>
<reference evidence="2" key="5">
    <citation type="journal article" date="2021" name="G3 (Bethesda)">
        <title>Aegilops tauschii genome assembly Aet v5.0 features greater sequence contiguity and improved annotation.</title>
        <authorList>
            <person name="Wang L."/>
            <person name="Zhu T."/>
            <person name="Rodriguez J.C."/>
            <person name="Deal K.R."/>
            <person name="Dubcovsky J."/>
            <person name="McGuire P.E."/>
            <person name="Lux T."/>
            <person name="Spannagl M."/>
            <person name="Mayer K.F.X."/>
            <person name="Baldrich P."/>
            <person name="Meyers B.C."/>
            <person name="Huo N."/>
            <person name="Gu Y.Q."/>
            <person name="Zhou H."/>
            <person name="Devos K.M."/>
            <person name="Bennetzen J.L."/>
            <person name="Unver T."/>
            <person name="Budak H."/>
            <person name="Gulick P.J."/>
            <person name="Galiba G."/>
            <person name="Kalapos B."/>
            <person name="Nelson D.R."/>
            <person name="Li P."/>
            <person name="You F.M."/>
            <person name="Luo M.C."/>
            <person name="Dvorak J."/>
        </authorList>
    </citation>
    <scope>NUCLEOTIDE SEQUENCE [LARGE SCALE GENOMIC DNA]</scope>
    <source>
        <strain evidence="2">cv. AL8/78</strain>
    </source>
</reference>
<organism evidence="2 3">
    <name type="scientific">Aegilops tauschii subsp. strangulata</name>
    <name type="common">Goatgrass</name>
    <dbReference type="NCBI Taxonomy" id="200361"/>
    <lineage>
        <taxon>Eukaryota</taxon>
        <taxon>Viridiplantae</taxon>
        <taxon>Streptophyta</taxon>
        <taxon>Embryophyta</taxon>
        <taxon>Tracheophyta</taxon>
        <taxon>Spermatophyta</taxon>
        <taxon>Magnoliopsida</taxon>
        <taxon>Liliopsida</taxon>
        <taxon>Poales</taxon>
        <taxon>Poaceae</taxon>
        <taxon>BOP clade</taxon>
        <taxon>Pooideae</taxon>
        <taxon>Triticodae</taxon>
        <taxon>Triticeae</taxon>
        <taxon>Triticinae</taxon>
        <taxon>Aegilops</taxon>
    </lineage>
</organism>
<dbReference type="EnsemblPlants" id="AET2Gv20042500.1">
    <property type="protein sequence ID" value="AET2Gv20042500.1"/>
    <property type="gene ID" value="AET2Gv20042500"/>
</dbReference>
<evidence type="ECO:0000313" key="2">
    <source>
        <dbReference type="EnsemblPlants" id="AET2Gv20042500.1"/>
    </source>
</evidence>
<dbReference type="InterPro" id="IPR053253">
    <property type="entry name" value="Sex_diff_modulator"/>
</dbReference>
<reference evidence="3" key="1">
    <citation type="journal article" date="2014" name="Science">
        <title>Ancient hybridizations among the ancestral genomes of bread wheat.</title>
        <authorList>
            <consortium name="International Wheat Genome Sequencing Consortium,"/>
            <person name="Marcussen T."/>
            <person name="Sandve S.R."/>
            <person name="Heier L."/>
            <person name="Spannagl M."/>
            <person name="Pfeifer M."/>
            <person name="Jakobsen K.S."/>
            <person name="Wulff B.B."/>
            <person name="Steuernagel B."/>
            <person name="Mayer K.F."/>
            <person name="Olsen O.A."/>
        </authorList>
    </citation>
    <scope>NUCLEOTIDE SEQUENCE [LARGE SCALE GENOMIC DNA]</scope>
    <source>
        <strain evidence="3">cv. AL8/78</strain>
    </source>
</reference>
<name>A0A453A9Q7_AEGTS</name>
<sequence>MIRFAHVRHRDIAFDAGVVSCRGVALSLSAWSPSAHGHRRVWRYYYRIAVENMPVQSWNKEAVQDALGKTCHVDRLERQTTSLSNTACLFAWVWAWSPDDIPTKRGSPSSIAPWTPGAARRCRRAAPGTRG</sequence>
<evidence type="ECO:0000256" key="1">
    <source>
        <dbReference type="SAM" id="MobiDB-lite"/>
    </source>
</evidence>
<accession>A0A453A9Q7</accession>
<reference evidence="2" key="3">
    <citation type="journal article" date="2017" name="Nature">
        <title>Genome sequence of the progenitor of the wheat D genome Aegilops tauschii.</title>
        <authorList>
            <person name="Luo M.C."/>
            <person name="Gu Y.Q."/>
            <person name="Puiu D."/>
            <person name="Wang H."/>
            <person name="Twardziok S.O."/>
            <person name="Deal K.R."/>
            <person name="Huo N."/>
            <person name="Zhu T."/>
            <person name="Wang L."/>
            <person name="Wang Y."/>
            <person name="McGuire P.E."/>
            <person name="Liu S."/>
            <person name="Long H."/>
            <person name="Ramasamy R.K."/>
            <person name="Rodriguez J.C."/>
            <person name="Van S.L."/>
            <person name="Yuan L."/>
            <person name="Wang Z."/>
            <person name="Xia Z."/>
            <person name="Xiao L."/>
            <person name="Anderson O.D."/>
            <person name="Ouyang S."/>
            <person name="Liang Y."/>
            <person name="Zimin A.V."/>
            <person name="Pertea G."/>
            <person name="Qi P."/>
            <person name="Bennetzen J.L."/>
            <person name="Dai X."/>
            <person name="Dawson M.W."/>
            <person name="Muller H.G."/>
            <person name="Kugler K."/>
            <person name="Rivarola-Duarte L."/>
            <person name="Spannagl M."/>
            <person name="Mayer K.F.X."/>
            <person name="Lu F.H."/>
            <person name="Bevan M.W."/>
            <person name="Leroy P."/>
            <person name="Li P."/>
            <person name="You F.M."/>
            <person name="Sun Q."/>
            <person name="Liu Z."/>
            <person name="Lyons E."/>
            <person name="Wicker T."/>
            <person name="Salzberg S.L."/>
            <person name="Devos K.M."/>
            <person name="Dvorak J."/>
        </authorList>
    </citation>
    <scope>NUCLEOTIDE SEQUENCE [LARGE SCALE GENOMIC DNA]</scope>
    <source>
        <strain evidence="2">cv. AL8/78</strain>
    </source>
</reference>
<dbReference type="Gramene" id="AET2Gv20042500.1">
    <property type="protein sequence ID" value="AET2Gv20042500.1"/>
    <property type="gene ID" value="AET2Gv20042500"/>
</dbReference>
<dbReference type="AlphaFoldDB" id="A0A453A9Q7"/>